<dbReference type="InterPro" id="IPR017208">
    <property type="entry name" value="UCP037442_abhydr"/>
</dbReference>
<proteinExistence type="predicted"/>
<dbReference type="PIRSF" id="PIRSF037442">
    <property type="entry name" value="UCP037442_abhydr"/>
    <property type="match status" value="1"/>
</dbReference>
<accession>A0ABM9K660</accession>
<evidence type="ECO:0000313" key="2">
    <source>
        <dbReference type="EMBL" id="CAJ0813987.1"/>
    </source>
</evidence>
<dbReference type="SUPFAM" id="SSF53474">
    <property type="entry name" value="alpha/beta-Hydrolases"/>
    <property type="match status" value="1"/>
</dbReference>
<dbReference type="InterPro" id="IPR022742">
    <property type="entry name" value="Hydrolase_4"/>
</dbReference>
<dbReference type="Gene3D" id="3.40.50.1820">
    <property type="entry name" value="alpha/beta hydrolase"/>
    <property type="match status" value="1"/>
</dbReference>
<dbReference type="InterPro" id="IPR029058">
    <property type="entry name" value="AB_hydrolase_fold"/>
</dbReference>
<feature type="domain" description="Serine aminopeptidase S33" evidence="1">
    <location>
        <begin position="40"/>
        <end position="161"/>
    </location>
</feature>
<organism evidence="2 3">
    <name type="scientific">Ralstonia flaminis</name>
    <dbReference type="NCBI Taxonomy" id="3058597"/>
    <lineage>
        <taxon>Bacteria</taxon>
        <taxon>Pseudomonadati</taxon>
        <taxon>Pseudomonadota</taxon>
        <taxon>Betaproteobacteria</taxon>
        <taxon>Burkholderiales</taxon>
        <taxon>Burkholderiaceae</taxon>
        <taxon>Ralstonia</taxon>
    </lineage>
</organism>
<gene>
    <name evidence="2" type="ORF">LMG18101_02099</name>
</gene>
<evidence type="ECO:0000259" key="1">
    <source>
        <dbReference type="Pfam" id="PF12146"/>
    </source>
</evidence>
<evidence type="ECO:0000313" key="3">
    <source>
        <dbReference type="Proteomes" id="UP001189757"/>
    </source>
</evidence>
<keyword evidence="3" id="KW-1185">Reference proteome</keyword>
<protein>
    <recommendedName>
        <fullName evidence="1">Serine aminopeptidase S33 domain-containing protein</fullName>
    </recommendedName>
</protein>
<dbReference type="EMBL" id="CATZLL010000005">
    <property type="protein sequence ID" value="CAJ0813987.1"/>
    <property type="molecule type" value="Genomic_DNA"/>
</dbReference>
<dbReference type="Proteomes" id="UP001189757">
    <property type="component" value="Unassembled WGS sequence"/>
</dbReference>
<comment type="caution">
    <text evidence="2">The sequence shown here is derived from an EMBL/GenBank/DDBJ whole genome shotgun (WGS) entry which is preliminary data.</text>
</comment>
<name>A0ABM9K660_9RALS</name>
<sequence>MQREPMDYPADALPTREDHVRTADGWLLPVTVTSPGLGAHGTVVICSALGVPRQFYGAFARGLCLAGWCVVTFDYRGIGDALATGPAHLSPAPRFADWGRQDIDAVLKWVHDTLVPEGCGGRRLVVLGHSAGGQLAGLAPHIVHADALVHVAVSLPNARLWPWRGLLSRSQLAWLLRVRIPLMAARVRGGMLPLSAVGMGPMAIPATILGDWARFARQRGYLFAPGAGLDTSRYPRLAVPLLAWGFDDDPMAPARAIDALVAQFPAASVTRRQVGGAALPAKGVGHMGFFRASSGASWWRETVTWLDALPALA</sequence>
<dbReference type="RefSeq" id="WP_316681041.1">
    <property type="nucleotide sequence ID" value="NZ_CATZLL010000005.1"/>
</dbReference>
<reference evidence="2 3" key="1">
    <citation type="submission" date="2023-07" db="EMBL/GenBank/DDBJ databases">
        <authorList>
            <person name="Peeters C."/>
        </authorList>
    </citation>
    <scope>NUCLEOTIDE SEQUENCE [LARGE SCALE GENOMIC DNA]</scope>
    <source>
        <strain evidence="2 3">LMG 18101</strain>
    </source>
</reference>
<dbReference type="Pfam" id="PF12146">
    <property type="entry name" value="Hydrolase_4"/>
    <property type="match status" value="1"/>
</dbReference>